<proteinExistence type="predicted"/>
<reference evidence="1 2" key="1">
    <citation type="submission" date="2023-11" db="EMBL/GenBank/DDBJ databases">
        <title>Draft genome of Azohydromonas lata strain H1 (DSM1123), a polyhydroxyalkanoate producer.</title>
        <authorList>
            <person name="Traversa D."/>
            <person name="D'Addabbo P."/>
            <person name="Pazzani C."/>
            <person name="Manzari C."/>
            <person name="Chiara M."/>
            <person name="Scrascia M."/>
        </authorList>
    </citation>
    <scope>NUCLEOTIDE SEQUENCE [LARGE SCALE GENOMIC DNA]</scope>
    <source>
        <strain evidence="1 2">H1</strain>
    </source>
</reference>
<evidence type="ECO:0000313" key="2">
    <source>
        <dbReference type="Proteomes" id="UP001293718"/>
    </source>
</evidence>
<dbReference type="EMBL" id="JAXOJX010000034">
    <property type="protein sequence ID" value="MDZ5458744.1"/>
    <property type="molecule type" value="Genomic_DNA"/>
</dbReference>
<comment type="caution">
    <text evidence="1">The sequence shown here is derived from an EMBL/GenBank/DDBJ whole genome shotgun (WGS) entry which is preliminary data.</text>
</comment>
<name>A0ABU5IHX4_9BURK</name>
<dbReference type="Gene3D" id="2.60.40.1120">
    <property type="entry name" value="Carboxypeptidase-like, regulatory domain"/>
    <property type="match status" value="1"/>
</dbReference>
<gene>
    <name evidence="1" type="ORF">SM757_19370</name>
</gene>
<dbReference type="Proteomes" id="UP001293718">
    <property type="component" value="Unassembled WGS sequence"/>
</dbReference>
<keyword evidence="2" id="KW-1185">Reference proteome</keyword>
<protein>
    <submittedName>
        <fullName evidence="1">Carboxypeptidase regulatory-like domain-containing protein</fullName>
    </submittedName>
</protein>
<dbReference type="RefSeq" id="WP_066342265.1">
    <property type="nucleotide sequence ID" value="NZ_JAXOJX010000034.1"/>
</dbReference>
<evidence type="ECO:0000313" key="1">
    <source>
        <dbReference type="EMBL" id="MDZ5458744.1"/>
    </source>
</evidence>
<accession>A0ABU5IHX4</accession>
<organism evidence="1 2">
    <name type="scientific">Azohydromonas lata</name>
    <dbReference type="NCBI Taxonomy" id="45677"/>
    <lineage>
        <taxon>Bacteria</taxon>
        <taxon>Pseudomonadati</taxon>
        <taxon>Pseudomonadota</taxon>
        <taxon>Betaproteobacteria</taxon>
        <taxon>Burkholderiales</taxon>
        <taxon>Sphaerotilaceae</taxon>
        <taxon>Azohydromonas</taxon>
    </lineage>
</organism>
<sequence>MALSGGVAGLTAAQAAGELPAAQRVGGVEVLTGGVGHDEARAMELEARRWPLALEFAVKDGPHAEFAANVAVHVRDARNRSVLESTASGPFLLARLAPGDYKVDATLRGHTLQREVHVSAGQTAHVLLLWPQGVDIAAP</sequence>